<dbReference type="EMBL" id="CAJVPS010008860">
    <property type="protein sequence ID" value="CAG8645974.1"/>
    <property type="molecule type" value="Genomic_DNA"/>
</dbReference>
<organism evidence="1 2">
    <name type="scientific">Ambispora leptoticha</name>
    <dbReference type="NCBI Taxonomy" id="144679"/>
    <lineage>
        <taxon>Eukaryota</taxon>
        <taxon>Fungi</taxon>
        <taxon>Fungi incertae sedis</taxon>
        <taxon>Mucoromycota</taxon>
        <taxon>Glomeromycotina</taxon>
        <taxon>Glomeromycetes</taxon>
        <taxon>Archaeosporales</taxon>
        <taxon>Ambisporaceae</taxon>
        <taxon>Ambispora</taxon>
    </lineage>
</organism>
<dbReference type="Gene3D" id="3.40.50.720">
    <property type="entry name" value="NAD(P)-binding Rossmann-like Domain"/>
    <property type="match status" value="1"/>
</dbReference>
<comment type="caution">
    <text evidence="1">The sequence shown here is derived from an EMBL/GenBank/DDBJ whole genome shotgun (WGS) entry which is preliminary data.</text>
</comment>
<accession>A0A9N9DMX3</accession>
<feature type="non-terminal residue" evidence="1">
    <location>
        <position position="1"/>
    </location>
</feature>
<dbReference type="SUPFAM" id="SSF51735">
    <property type="entry name" value="NAD(P)-binding Rossmann-fold domains"/>
    <property type="match status" value="1"/>
</dbReference>
<proteinExistence type="predicted"/>
<gene>
    <name evidence="1" type="ORF">ALEPTO_LOCUS9863</name>
</gene>
<dbReference type="Proteomes" id="UP000789508">
    <property type="component" value="Unassembled WGS sequence"/>
</dbReference>
<name>A0A9N9DMX3_9GLOM</name>
<evidence type="ECO:0000313" key="2">
    <source>
        <dbReference type="Proteomes" id="UP000789508"/>
    </source>
</evidence>
<evidence type="ECO:0000313" key="1">
    <source>
        <dbReference type="EMBL" id="CAG8645974.1"/>
    </source>
</evidence>
<dbReference type="InterPro" id="IPR036291">
    <property type="entry name" value="NAD(P)-bd_dom_sf"/>
</dbReference>
<dbReference type="AlphaFoldDB" id="A0A9N9DMX3"/>
<sequence length="86" mass="9663">MFDNYSIDFFIRILLNSLLNPTFALLFLFAICLQGLGWFTRALRNDGLLKSFGRKELTSWDNEIVLVTGGSRGIGGLLAETLALRH</sequence>
<reference evidence="1" key="1">
    <citation type="submission" date="2021-06" db="EMBL/GenBank/DDBJ databases">
        <authorList>
            <person name="Kallberg Y."/>
            <person name="Tangrot J."/>
            <person name="Rosling A."/>
        </authorList>
    </citation>
    <scope>NUCLEOTIDE SEQUENCE</scope>
    <source>
        <strain evidence="1">FL130A</strain>
    </source>
</reference>
<keyword evidence="2" id="KW-1185">Reference proteome</keyword>
<protein>
    <submittedName>
        <fullName evidence="1">14356_t:CDS:1</fullName>
    </submittedName>
</protein>
<dbReference type="OrthoDB" id="10253736at2759"/>